<dbReference type="EnsemblProtists" id="PYU1_T001958">
    <property type="protein sequence ID" value="PYU1_T001958"/>
    <property type="gene ID" value="PYU1_G001956"/>
</dbReference>
<reference evidence="2" key="3">
    <citation type="submission" date="2015-02" db="UniProtKB">
        <authorList>
            <consortium name="EnsemblProtists"/>
        </authorList>
    </citation>
    <scope>IDENTIFICATION</scope>
    <source>
        <strain evidence="2">DAOM BR144</strain>
    </source>
</reference>
<dbReference type="VEuPathDB" id="FungiDB:PYU1_G001956"/>
<dbReference type="EMBL" id="GL376634">
    <property type="status" value="NOT_ANNOTATED_CDS"/>
    <property type="molecule type" value="Genomic_DNA"/>
</dbReference>
<name>K3WAG7_GLOUD</name>
<proteinExistence type="predicted"/>
<keyword evidence="3" id="KW-1185">Reference proteome</keyword>
<feature type="region of interest" description="Disordered" evidence="1">
    <location>
        <begin position="1"/>
        <end position="22"/>
    </location>
</feature>
<feature type="compositionally biased region" description="Polar residues" evidence="1">
    <location>
        <begin position="1"/>
        <end position="11"/>
    </location>
</feature>
<reference evidence="3" key="2">
    <citation type="submission" date="2010-04" db="EMBL/GenBank/DDBJ databases">
        <authorList>
            <person name="Buell R."/>
            <person name="Hamilton J."/>
            <person name="Hostetler J."/>
        </authorList>
    </citation>
    <scope>NUCLEOTIDE SEQUENCE [LARGE SCALE GENOMIC DNA]</scope>
    <source>
        <strain evidence="3">DAOM:BR144</strain>
    </source>
</reference>
<dbReference type="AlphaFoldDB" id="K3WAG7"/>
<evidence type="ECO:0000256" key="1">
    <source>
        <dbReference type="SAM" id="MobiDB-lite"/>
    </source>
</evidence>
<accession>K3WAG7</accession>
<feature type="compositionally biased region" description="Low complexity" evidence="1">
    <location>
        <begin position="13"/>
        <end position="22"/>
    </location>
</feature>
<organism evidence="2 3">
    <name type="scientific">Globisporangium ultimum (strain ATCC 200006 / CBS 805.95 / DAOM BR144)</name>
    <name type="common">Pythium ultimum</name>
    <dbReference type="NCBI Taxonomy" id="431595"/>
    <lineage>
        <taxon>Eukaryota</taxon>
        <taxon>Sar</taxon>
        <taxon>Stramenopiles</taxon>
        <taxon>Oomycota</taxon>
        <taxon>Peronosporomycetes</taxon>
        <taxon>Pythiales</taxon>
        <taxon>Pythiaceae</taxon>
        <taxon>Globisporangium</taxon>
    </lineage>
</organism>
<dbReference type="Proteomes" id="UP000019132">
    <property type="component" value="Unassembled WGS sequence"/>
</dbReference>
<evidence type="ECO:0000313" key="2">
    <source>
        <dbReference type="EnsemblProtists" id="PYU1_T001958"/>
    </source>
</evidence>
<protein>
    <submittedName>
        <fullName evidence="2">Uncharacterized protein</fullName>
    </submittedName>
</protein>
<evidence type="ECO:0000313" key="3">
    <source>
        <dbReference type="Proteomes" id="UP000019132"/>
    </source>
</evidence>
<reference evidence="3" key="1">
    <citation type="journal article" date="2010" name="Genome Biol.">
        <title>Genome sequence of the necrotrophic plant pathogen Pythium ultimum reveals original pathogenicity mechanisms and effector repertoire.</title>
        <authorList>
            <person name="Levesque C.A."/>
            <person name="Brouwer H."/>
            <person name="Cano L."/>
            <person name="Hamilton J.P."/>
            <person name="Holt C."/>
            <person name="Huitema E."/>
            <person name="Raffaele S."/>
            <person name="Robideau G.P."/>
            <person name="Thines M."/>
            <person name="Win J."/>
            <person name="Zerillo M.M."/>
            <person name="Beakes G.W."/>
            <person name="Boore J.L."/>
            <person name="Busam D."/>
            <person name="Dumas B."/>
            <person name="Ferriera S."/>
            <person name="Fuerstenberg S.I."/>
            <person name="Gachon C.M."/>
            <person name="Gaulin E."/>
            <person name="Govers F."/>
            <person name="Grenville-Briggs L."/>
            <person name="Horner N."/>
            <person name="Hostetler J."/>
            <person name="Jiang R.H."/>
            <person name="Johnson J."/>
            <person name="Krajaejun T."/>
            <person name="Lin H."/>
            <person name="Meijer H.J."/>
            <person name="Moore B."/>
            <person name="Morris P."/>
            <person name="Phuntmart V."/>
            <person name="Puiu D."/>
            <person name="Shetty J."/>
            <person name="Stajich J.E."/>
            <person name="Tripathy S."/>
            <person name="Wawra S."/>
            <person name="van West P."/>
            <person name="Whitty B.R."/>
            <person name="Coutinho P.M."/>
            <person name="Henrissat B."/>
            <person name="Martin F."/>
            <person name="Thomas P.D."/>
            <person name="Tyler B.M."/>
            <person name="De Vries R.P."/>
            <person name="Kamoun S."/>
            <person name="Yandell M."/>
            <person name="Tisserat N."/>
            <person name="Buell C.R."/>
        </authorList>
    </citation>
    <scope>NUCLEOTIDE SEQUENCE</scope>
    <source>
        <strain evidence="3">DAOM:BR144</strain>
    </source>
</reference>
<dbReference type="HOGENOM" id="CLU_2627381_0_0_1"/>
<dbReference type="InParanoid" id="K3WAG7"/>
<sequence length="78" mass="8578">MESQHQPTQSDEPAAAPLPMPAAFSKLSESIAAQEALLQTIKQERSKFHARQQAQTLEKECADNGRFEVIADTPPSRS</sequence>